<dbReference type="GO" id="GO:0035556">
    <property type="term" value="P:intracellular signal transduction"/>
    <property type="evidence" value="ECO:0007669"/>
    <property type="project" value="InterPro"/>
</dbReference>
<keyword evidence="21" id="KW-0811">Translocation</keyword>
<feature type="compositionally biased region" description="Low complexity" evidence="33">
    <location>
        <begin position="2522"/>
        <end position="2534"/>
    </location>
</feature>
<accession>A0A7M7IQX5</accession>
<dbReference type="CDD" id="cd07302">
    <property type="entry name" value="CHD"/>
    <property type="match status" value="2"/>
</dbReference>
<keyword evidence="14" id="KW-0509">mRNA transport</keyword>
<keyword evidence="8" id="KW-0813">Transport</keyword>
<dbReference type="Gene3D" id="3.30.70.1230">
    <property type="entry name" value="Nucleotide cyclase"/>
    <property type="match status" value="2"/>
</dbReference>
<comment type="similarity">
    <text evidence="27">Belongs to the NUP153 family.</text>
</comment>
<dbReference type="Pfam" id="PF00211">
    <property type="entry name" value="Guanylate_cyc"/>
    <property type="match status" value="2"/>
</dbReference>
<keyword evidence="22" id="KW-0238">DNA-binding</keyword>
<dbReference type="RefSeq" id="XP_016840939.2">
    <property type="nucleotide sequence ID" value="XM_016985450.3"/>
</dbReference>
<evidence type="ECO:0000256" key="28">
    <source>
        <dbReference type="ARBA" id="ARBA00068609"/>
    </source>
</evidence>
<feature type="domain" description="RanBP2-type" evidence="36">
    <location>
        <begin position="2015"/>
        <end position="2044"/>
    </location>
</feature>
<dbReference type="Proteomes" id="UP000002358">
    <property type="component" value="Chromosome 1"/>
</dbReference>
<feature type="compositionally biased region" description="Polar residues" evidence="33">
    <location>
        <begin position="2699"/>
        <end position="2709"/>
    </location>
</feature>
<dbReference type="Pfam" id="PF00641">
    <property type="entry name" value="Zn_ribbon_RanBP"/>
    <property type="match status" value="3"/>
</dbReference>
<evidence type="ECO:0000256" key="22">
    <source>
        <dbReference type="ARBA" id="ARBA00023125"/>
    </source>
</evidence>
<evidence type="ECO:0000256" key="15">
    <source>
        <dbReference type="ARBA" id="ARBA00022833"/>
    </source>
</evidence>
<evidence type="ECO:0000256" key="1">
    <source>
        <dbReference type="ARBA" id="ARBA00001593"/>
    </source>
</evidence>
<feature type="region of interest" description="Disordered" evidence="33">
    <location>
        <begin position="2509"/>
        <end position="2584"/>
    </location>
</feature>
<comment type="cofactor">
    <cofactor evidence="3">
        <name>Zn(2+)</name>
        <dbReference type="ChEBI" id="CHEBI:29105"/>
    </cofactor>
</comment>
<feature type="domain" description="RanBP2-type" evidence="36">
    <location>
        <begin position="1956"/>
        <end position="1985"/>
    </location>
</feature>
<feature type="compositionally biased region" description="Polar residues" evidence="33">
    <location>
        <begin position="2546"/>
        <end position="2575"/>
    </location>
</feature>
<dbReference type="GO" id="GO:0008270">
    <property type="term" value="F:zinc ion binding"/>
    <property type="evidence" value="ECO:0007669"/>
    <property type="project" value="UniProtKB-KW"/>
</dbReference>
<organism evidence="37 38">
    <name type="scientific">Nasonia vitripennis</name>
    <name type="common">Parasitic wasp</name>
    <dbReference type="NCBI Taxonomy" id="7425"/>
    <lineage>
        <taxon>Eukaryota</taxon>
        <taxon>Metazoa</taxon>
        <taxon>Ecdysozoa</taxon>
        <taxon>Arthropoda</taxon>
        <taxon>Hexapoda</taxon>
        <taxon>Insecta</taxon>
        <taxon>Pterygota</taxon>
        <taxon>Neoptera</taxon>
        <taxon>Endopterygota</taxon>
        <taxon>Hymenoptera</taxon>
        <taxon>Apocrita</taxon>
        <taxon>Proctotrupomorpha</taxon>
        <taxon>Chalcidoidea</taxon>
        <taxon>Pteromalidae</taxon>
        <taxon>Pteromalinae</taxon>
        <taxon>Nasonia</taxon>
    </lineage>
</organism>
<dbReference type="FunFam" id="3.30.70.1230:FF:000024">
    <property type="entry name" value="ACXA, isoform A"/>
    <property type="match status" value="1"/>
</dbReference>
<feature type="compositionally biased region" description="Low complexity" evidence="33">
    <location>
        <begin position="1992"/>
        <end position="2007"/>
    </location>
</feature>
<reference evidence="37" key="1">
    <citation type="submission" date="2021-01" db="UniProtKB">
        <authorList>
            <consortium name="EnsemblMetazoa"/>
        </authorList>
    </citation>
    <scope>IDENTIFICATION</scope>
</reference>
<keyword evidence="19 34" id="KW-1133">Transmembrane helix</keyword>
<dbReference type="PANTHER" id="PTHR45627">
    <property type="entry name" value="ADENYLATE CYCLASE TYPE 1"/>
    <property type="match status" value="1"/>
</dbReference>
<sequence length="2732" mass="298222">MTVLTFNMDVELVARNSLSSLQRNADESFIVSPDNLEDWTWSNLRKEFREQSLERLYLIYRTRLENGYMSLFVLLQLLLGIVHCIVLVSTLEIKDVVADLIACGVVNALLFPIIALSFRTELVAKKSYLPVYFSCLIIFLLVIGDLSIAIYYTSKSSNESLSFRPVYATHTLLVCYIFLPLASNLHAFILGVTASFCYIASLLLVTYRNEPDIGTKISSDVIYHTCVNCLGLYFRFMNEIMTRRSFLDRRKCVESTLRLNYEKDQEEQLTRSILPPHFAAKIKKNFRDICKFIEEHKRPPFHQGRTASPISKDLYVETHENVSILYADVVNFSGLTVTLPVKKLVETLNDLFGSFDEASERHNVLRIKFLGDCYYCVSGVPIPNSQHAKSCVDLGLDMINIINAVRARVQRESGVDVNMRIGVHSGKIISGILGTNKWQYDVWSRDVIIANKMEQTGEAGKVHVTQQTLDLLDVNSYNCSPVTKLNDAVLEKYGIFQSYLISPVIYERSSSQSNNVRCTFVRTESIPSVSSNKNNHVNGSHVDVYACSFRRRTHFMDSCLRDYHLMLKAADAEMEKAIEQMPLSKWEQWTKWENINPLCLTFSQWSWEVPYLREPDPLFKFYVVCSTLVLLFAGCILFIPLTITDYYTSWDLVNKTVIIYIIALIFLIFLLPVTWTQFIWSRYKKYHDDSEHSTHQAPRNRILNFFYWSSIKIVWNEVLRIALYIVITMITAMTTVFNLMLECKYEISHEETNITSSIAENESIMKHKCISTPWQLTETCALAILTTFLFLRIHFVLKLFAAISMASFYGWVVWSYQASMFKSHGETWNPHLPTQLAHTLTVAYLTFSLHLIDRQAEYLNRLDYQWKRQLTKEQDEAFHTRNANKLLLRNILPEHVADFYLNMDRADEHTLYHEAHDNVAVMFATLTDLSIDESNILVDFNQIICHFDKLLFESNYVCRIEKIKLAGTTYMAACGLEVSRRHSTQSSSSTSESDVKYNVVRVMVQFAAEMMYVLESIKMQTTRPYKLRIGIAHGEVTAGVVGAQKPLYDIWGDAVNMASRMDTTGEVGKIQVTTETAEVLKDEGIRCHLRGDTWVKPKGYVTTYFVGLNEDKELENIYDQETELTMAKDNNEADRINNHLSTPSTSSSGNQSQRNARSKPYDANNSFVKKVATKVTDLIPQPSWISKWFNNSQDEAGLQATETDNPQYKAYEEKLTQPPPLKRPCIRMDVTHPPGTFTIKPSRSRSAAGDADSSKAHFSNHNDTTQDFLEPTGPGRLPRFVASTPAFPAASGSSKVSDTRPTLNLLISEQGNNGAANGVDDNSETSESTSGCSSLIPQNNRQEAPTTSFSSPFGKKRRYVDNKLDFTSHLQSPRSLFLDSSTRESLSSRQPSFNPMMVTNTLDRSASLQSPFYPGNTMFGGSNAANLYRRGNSLLAEASQYQVSAPKRASVQVNPSNESTTSDTTGMSQTARRILEALEQFSSPLTDAKKIPVRSMMSGNASSIGNNTTLTSSPTSSRKRMREDDTASPRVGLRHLTRELTVPTVPDILKIRRRQKLQNSTVNARKIMSARSAPATVTTQEYHIRTQDDAESKRKAPLKAKKKTNLEEEETVEAVNLPTIALPISNLPRFDISLPPYPKPDASFNKQTQQQSKQQTDKSNAFKFASPIKLADGAKNLESINNFTFSKPISPSKVNFAEMNDSYELSKTLSVGSNDSLTSQPSFPNFIWSGPSQTLKAKKKENQPKTPSVANELKSGSVMDFFAKQSATTSSAEQSDVWECNECLIKNNGNETHCVACKNTKHDTSDDIEILECPSEDPQSLEENTLIKSSTAVSSSLHSKTHNTLDKLNSSSQASIINTSTSTELTISTLSKPFSTNTNESLNSSSTSQLNVFKPVKASWECPCCMVHNADTVSTCPCCNTAKPGSINVSPKRKIESSAPVATKLTSGFGDKFKKPEGSWSCDVCMIQNKSDASKCVACETPRPGLAKNNASSTSLSSGTGTSLSSGFGDKFKKPEGSWTCDTCMISNKSDVNKCVACETPRAGATTDSAPPKSSSKLQFNVDMPANAGSFKFGIDKADNATNLPTTTPKTNGFTFGAPTSTSQTTSGGFSFGIPSDANKSKEPETSKAPSFGFKSDTVATTATFQFGAKPVETKDKNEKTPATTAIFQFGAGAAADAKDKKEANSTSAATFSFGAPAKSDAVSKAPSAAFVFGAPASENKDEKKTVPAPTGGLFTFGAQAASPTQTAKDSTADKTAKSTTDTPANNFLFGSPKPCTSDAPKVEDKKSETVSKLEPSKSTLFGASIEQSKPAAPTFSFGSSATTVATTSASLFSFGAQPKTTDSTTSNTTTSLPAFGSAGAPKPTFSFGKPAESTGMAATQQENKPPAMFGTAIASPSFGGQANQTTPSLFGSPVPTTNANETKPLMFGGQEKKNASGFGEPDNKVPSFGSTTTTKSETSGFGTASPAPSAFGTPTTATSAAASPFGTTPSLFGNGAAPNFSATPTPNIFSATTKSSETAPSSSGLFSFGQSSQATTPATGGFNFSAGSNTTSNNDQQKNIFSFGASSNNPQQQVGNGFNGGSFSGASAAPTANFTFNPPPKPDASATPGLFGQAAAAAASTTPMFNAPSNATSQPTGLPPAYPGTTSSTPAASGGFNFGNTNVPNSFSFGSSPAPSTGGFNFNAPSTPAAAPAFDPNAQPTFNFTAGSAPTAFNAPPARKIKKAVRRMPRQ</sequence>
<evidence type="ECO:0000256" key="11">
    <source>
        <dbReference type="ARBA" id="ARBA00022737"/>
    </source>
</evidence>
<feature type="domain" description="Guanylate cyclase" evidence="35">
    <location>
        <begin position="323"/>
        <end position="454"/>
    </location>
</feature>
<keyword evidence="17" id="KW-0460">Magnesium</keyword>
<feature type="domain" description="RanBP2-type" evidence="36">
    <location>
        <begin position="1896"/>
        <end position="1925"/>
    </location>
</feature>
<evidence type="ECO:0000256" key="25">
    <source>
        <dbReference type="ARBA" id="ARBA00023239"/>
    </source>
</evidence>
<proteinExistence type="inferred from homology"/>
<evidence type="ECO:0000259" key="36">
    <source>
        <dbReference type="PROSITE" id="PS50199"/>
    </source>
</evidence>
<feature type="region of interest" description="Disordered" evidence="33">
    <location>
        <begin position="1233"/>
        <end position="1354"/>
    </location>
</feature>
<dbReference type="EnsemblMetazoa" id="XM_016985450">
    <property type="protein sequence ID" value="XP_016840939"/>
    <property type="gene ID" value="LOC100121587"/>
</dbReference>
<name>A0A7M7IQX5_NASVI</name>
<feature type="region of interest" description="Disordered" evidence="33">
    <location>
        <begin position="2624"/>
        <end position="2658"/>
    </location>
</feature>
<feature type="transmembrane region" description="Helical" evidence="34">
    <location>
        <begin position="188"/>
        <end position="207"/>
    </location>
</feature>
<dbReference type="InterPro" id="IPR018297">
    <property type="entry name" value="A/G_cyclase_CS"/>
</dbReference>
<feature type="region of interest" description="Disordered" evidence="33">
    <location>
        <begin position="1498"/>
        <end position="1528"/>
    </location>
</feature>
<keyword evidence="38" id="KW-1185">Reference proteome</keyword>
<dbReference type="GO" id="GO:0015031">
    <property type="term" value="P:protein transport"/>
    <property type="evidence" value="ECO:0007669"/>
    <property type="project" value="UniProtKB-KW"/>
</dbReference>
<evidence type="ECO:0000256" key="16">
    <source>
        <dbReference type="ARBA" id="ARBA00022840"/>
    </source>
</evidence>
<evidence type="ECO:0000256" key="17">
    <source>
        <dbReference type="ARBA" id="ARBA00022842"/>
    </source>
</evidence>
<evidence type="ECO:0000256" key="31">
    <source>
        <dbReference type="PROSITE-ProRule" id="PRU00322"/>
    </source>
</evidence>
<feature type="region of interest" description="Disordered" evidence="33">
    <location>
        <begin position="2676"/>
        <end position="2732"/>
    </location>
</feature>
<dbReference type="SUPFAM" id="SSF55073">
    <property type="entry name" value="Nucleotide cyclase"/>
    <property type="match status" value="2"/>
</dbReference>
<keyword evidence="11" id="KW-0677">Repeat</keyword>
<keyword evidence="23" id="KW-0906">Nuclear pore complex</keyword>
<feature type="region of interest" description="Disordered" evidence="33">
    <location>
        <begin position="2591"/>
        <end position="2610"/>
    </location>
</feature>
<evidence type="ECO:0000256" key="14">
    <source>
        <dbReference type="ARBA" id="ARBA00022816"/>
    </source>
</evidence>
<keyword evidence="25 32" id="KW-0456">Lyase</keyword>
<dbReference type="InterPro" id="IPR029787">
    <property type="entry name" value="Nucleotide_cyclase"/>
</dbReference>
<evidence type="ECO:0000256" key="4">
    <source>
        <dbReference type="ARBA" id="ARBA00004126"/>
    </source>
</evidence>
<comment type="catalytic activity">
    <reaction evidence="1">
        <text>ATP = 3',5'-cyclic AMP + diphosphate</text>
        <dbReference type="Rhea" id="RHEA:15389"/>
        <dbReference type="ChEBI" id="CHEBI:30616"/>
        <dbReference type="ChEBI" id="CHEBI:33019"/>
        <dbReference type="ChEBI" id="CHEBI:58165"/>
        <dbReference type="EC" id="4.6.1.1"/>
    </reaction>
</comment>
<evidence type="ECO:0000256" key="12">
    <source>
        <dbReference type="ARBA" id="ARBA00022741"/>
    </source>
</evidence>
<feature type="compositionally biased region" description="Polar residues" evidence="33">
    <location>
        <begin position="2624"/>
        <end position="2637"/>
    </location>
</feature>
<dbReference type="GO" id="GO:0006171">
    <property type="term" value="P:cAMP biosynthetic process"/>
    <property type="evidence" value="ECO:0007669"/>
    <property type="project" value="UniProtKB-KW"/>
</dbReference>
<evidence type="ECO:0000256" key="19">
    <source>
        <dbReference type="ARBA" id="ARBA00022989"/>
    </source>
</evidence>
<feature type="region of interest" description="Disordered" evidence="33">
    <location>
        <begin position="1635"/>
        <end position="1659"/>
    </location>
</feature>
<feature type="compositionally biased region" description="Polar residues" evidence="33">
    <location>
        <begin position="1451"/>
        <end position="1467"/>
    </location>
</feature>
<keyword evidence="15" id="KW-0862">Zinc</keyword>
<evidence type="ECO:0000256" key="10">
    <source>
        <dbReference type="ARBA" id="ARBA00022723"/>
    </source>
</evidence>
<feature type="region of interest" description="Disordered" evidence="33">
    <location>
        <begin position="1374"/>
        <end position="1394"/>
    </location>
</feature>
<dbReference type="GO" id="GO:0003677">
    <property type="term" value="F:DNA binding"/>
    <property type="evidence" value="ECO:0007669"/>
    <property type="project" value="UniProtKB-KW"/>
</dbReference>
<dbReference type="InterPro" id="IPR001876">
    <property type="entry name" value="Znf_RanBP2"/>
</dbReference>
<feature type="compositionally biased region" description="Basic residues" evidence="33">
    <location>
        <begin position="2720"/>
        <end position="2732"/>
    </location>
</feature>
<evidence type="ECO:0000313" key="38">
    <source>
        <dbReference type="Proteomes" id="UP000002358"/>
    </source>
</evidence>
<evidence type="ECO:0000256" key="7">
    <source>
        <dbReference type="ARBA" id="ARBA00012201"/>
    </source>
</evidence>
<dbReference type="SMART" id="SM00044">
    <property type="entry name" value="CYCc"/>
    <property type="match status" value="2"/>
</dbReference>
<dbReference type="SUPFAM" id="SSF90209">
    <property type="entry name" value="Ran binding protein zinc finger-like"/>
    <property type="match status" value="2"/>
</dbReference>
<evidence type="ECO:0000256" key="2">
    <source>
        <dbReference type="ARBA" id="ARBA00001946"/>
    </source>
</evidence>
<feature type="transmembrane region" description="Helical" evidence="34">
    <location>
        <begin position="100"/>
        <end position="119"/>
    </location>
</feature>
<evidence type="ECO:0000256" key="8">
    <source>
        <dbReference type="ARBA" id="ARBA00022448"/>
    </source>
</evidence>
<feature type="compositionally biased region" description="Polar residues" evidence="33">
    <location>
        <begin position="1335"/>
        <end position="1351"/>
    </location>
</feature>
<dbReference type="GO" id="GO:0031965">
    <property type="term" value="C:nuclear membrane"/>
    <property type="evidence" value="ECO:0007669"/>
    <property type="project" value="UniProtKB-SubCell"/>
</dbReference>
<keyword evidence="26" id="KW-0539">Nucleus</keyword>
<evidence type="ECO:0000256" key="18">
    <source>
        <dbReference type="ARBA" id="ARBA00022927"/>
    </source>
</evidence>
<feature type="domain" description="RanBP2-type" evidence="36">
    <location>
        <begin position="1774"/>
        <end position="1803"/>
    </location>
</feature>
<dbReference type="Gene3D" id="4.10.1060.10">
    <property type="entry name" value="Zinc finger, RanBP2-type"/>
    <property type="match status" value="3"/>
</dbReference>
<keyword evidence="16" id="KW-0067">ATP-binding</keyword>
<evidence type="ECO:0000256" key="5">
    <source>
        <dbReference type="ARBA" id="ARBA00004141"/>
    </source>
</evidence>
<dbReference type="GO" id="GO:0005643">
    <property type="term" value="C:nuclear pore"/>
    <property type="evidence" value="ECO:0007669"/>
    <property type="project" value="UniProtKB-SubCell"/>
</dbReference>
<feature type="region of interest" description="Disordered" evidence="33">
    <location>
        <begin position="2082"/>
        <end position="2134"/>
    </location>
</feature>
<keyword evidence="13 31" id="KW-0863">Zinc-finger</keyword>
<dbReference type="Pfam" id="PF16214">
    <property type="entry name" value="AC_N"/>
    <property type="match status" value="1"/>
</dbReference>
<evidence type="ECO:0000256" key="3">
    <source>
        <dbReference type="ARBA" id="ARBA00001947"/>
    </source>
</evidence>
<feature type="transmembrane region" description="Helical" evidence="34">
    <location>
        <begin position="621"/>
        <end position="643"/>
    </location>
</feature>
<dbReference type="PROSITE" id="PS50125">
    <property type="entry name" value="GUANYLATE_CYCLASE_2"/>
    <property type="match status" value="2"/>
</dbReference>
<dbReference type="GeneID" id="100121587"/>
<dbReference type="GO" id="GO:0005524">
    <property type="term" value="F:ATP binding"/>
    <property type="evidence" value="ECO:0007669"/>
    <property type="project" value="UniProtKB-KW"/>
</dbReference>
<comment type="similarity">
    <text evidence="32">Belongs to the adenylyl cyclase class-4/guanylyl cyclase family.</text>
</comment>
<feature type="compositionally biased region" description="Polar residues" evidence="33">
    <location>
        <begin position="1291"/>
        <end position="1310"/>
    </location>
</feature>
<evidence type="ECO:0000256" key="30">
    <source>
        <dbReference type="ARBA" id="ARBA00079437"/>
    </source>
</evidence>
<feature type="region of interest" description="Disordered" evidence="33">
    <location>
        <begin position="1135"/>
        <end position="1165"/>
    </location>
</feature>
<dbReference type="KEGG" id="nvi:100121587"/>
<evidence type="ECO:0000256" key="13">
    <source>
        <dbReference type="ARBA" id="ARBA00022771"/>
    </source>
</evidence>
<dbReference type="SMR" id="A0A7M7IQX5"/>
<dbReference type="InParanoid" id="A0A7M7IQX5"/>
<dbReference type="PANTHER" id="PTHR45627:SF23">
    <property type="entry name" value="AT30656P-RELATED"/>
    <property type="match status" value="1"/>
</dbReference>
<evidence type="ECO:0000256" key="29">
    <source>
        <dbReference type="ARBA" id="ARBA00078197"/>
    </source>
</evidence>
<feature type="region of interest" description="Disordered" evidence="33">
    <location>
        <begin position="2430"/>
        <end position="2483"/>
    </location>
</feature>
<comment type="cofactor">
    <cofactor evidence="2">
        <name>Mg(2+)</name>
        <dbReference type="ChEBI" id="CHEBI:18420"/>
    </cofactor>
</comment>
<feature type="compositionally biased region" description="Polar residues" evidence="33">
    <location>
        <begin position="2509"/>
        <end position="2521"/>
    </location>
</feature>
<evidence type="ECO:0000259" key="35">
    <source>
        <dbReference type="PROSITE" id="PS50125"/>
    </source>
</evidence>
<evidence type="ECO:0000256" key="23">
    <source>
        <dbReference type="ARBA" id="ARBA00023132"/>
    </source>
</evidence>
<feature type="compositionally biased region" description="Polar residues" evidence="33">
    <location>
        <begin position="2082"/>
        <end position="2094"/>
    </location>
</feature>
<dbReference type="PROSITE" id="PS01358">
    <property type="entry name" value="ZF_RANBP2_1"/>
    <property type="match status" value="4"/>
</dbReference>
<evidence type="ECO:0000256" key="21">
    <source>
        <dbReference type="ARBA" id="ARBA00023010"/>
    </source>
</evidence>
<feature type="compositionally biased region" description="Low complexity" evidence="33">
    <location>
        <begin position="1325"/>
        <end position="1334"/>
    </location>
</feature>
<feature type="compositionally biased region" description="Low complexity" evidence="33">
    <location>
        <begin position="1646"/>
        <end position="1659"/>
    </location>
</feature>
<keyword evidence="10" id="KW-0479">Metal-binding</keyword>
<evidence type="ECO:0000256" key="32">
    <source>
        <dbReference type="RuleBase" id="RU000405"/>
    </source>
</evidence>
<feature type="domain" description="Guanylate cyclase" evidence="35">
    <location>
        <begin position="920"/>
        <end position="1062"/>
    </location>
</feature>
<dbReference type="InterPro" id="IPR001054">
    <property type="entry name" value="A/G_cyclase"/>
</dbReference>
<feature type="transmembrane region" description="Helical" evidence="34">
    <location>
        <begin position="721"/>
        <end position="741"/>
    </location>
</feature>
<keyword evidence="18" id="KW-0653">Protein transport</keyword>
<feature type="transmembrane region" description="Helical" evidence="34">
    <location>
        <begin position="795"/>
        <end position="814"/>
    </location>
</feature>
<keyword evidence="12" id="KW-0547">Nucleotide-binding</keyword>
<dbReference type="GO" id="GO:0005886">
    <property type="term" value="C:plasma membrane"/>
    <property type="evidence" value="ECO:0007669"/>
    <property type="project" value="TreeGrafter"/>
</dbReference>
<feature type="compositionally biased region" description="Low complexity" evidence="33">
    <location>
        <begin position="2448"/>
        <end position="2483"/>
    </location>
</feature>
<evidence type="ECO:0000256" key="20">
    <source>
        <dbReference type="ARBA" id="ARBA00022998"/>
    </source>
</evidence>
<dbReference type="GO" id="GO:0051028">
    <property type="term" value="P:mRNA transport"/>
    <property type="evidence" value="ECO:0007669"/>
    <property type="project" value="UniProtKB-KW"/>
</dbReference>
<evidence type="ECO:0000256" key="24">
    <source>
        <dbReference type="ARBA" id="ARBA00023136"/>
    </source>
</evidence>
<feature type="compositionally biased region" description="Basic and acidic residues" evidence="33">
    <location>
        <begin position="2281"/>
        <end position="2295"/>
    </location>
</feature>
<feature type="transmembrane region" description="Helical" evidence="34">
    <location>
        <begin position="131"/>
        <end position="153"/>
    </location>
</feature>
<comment type="subcellular location">
    <subcellularLocation>
        <location evidence="5">Membrane</location>
        <topology evidence="5">Multi-pass membrane protein</topology>
    </subcellularLocation>
    <subcellularLocation>
        <location evidence="4">Nucleus membrane</location>
    </subcellularLocation>
    <subcellularLocation>
        <location evidence="6">Nucleus</location>
        <location evidence="6">Nuclear pore complex</location>
    </subcellularLocation>
</comment>
<feature type="compositionally biased region" description="Polar residues" evidence="33">
    <location>
        <begin position="2676"/>
        <end position="2687"/>
    </location>
</feature>
<dbReference type="OrthoDB" id="10006362at2759"/>
<dbReference type="GO" id="GO:0004016">
    <property type="term" value="F:adenylate cyclase activity"/>
    <property type="evidence" value="ECO:0007669"/>
    <property type="project" value="UniProtKB-EC"/>
</dbReference>
<evidence type="ECO:0000256" key="6">
    <source>
        <dbReference type="ARBA" id="ARBA00004567"/>
    </source>
</evidence>
<evidence type="ECO:0000256" key="34">
    <source>
        <dbReference type="SAM" id="Phobius"/>
    </source>
</evidence>
<protein>
    <recommendedName>
        <fullName evidence="28">Nuclear pore complex protein Nup153</fullName>
        <ecNumber evidence="7">4.6.1.1</ecNumber>
    </recommendedName>
    <alternativeName>
        <fullName evidence="30">153 kDa nucleoporin</fullName>
    </alternativeName>
    <alternativeName>
        <fullName evidence="29">Nucleoporin Nup153</fullName>
    </alternativeName>
</protein>
<dbReference type="InterPro" id="IPR032628">
    <property type="entry name" value="AC_N"/>
</dbReference>
<keyword evidence="24 34" id="KW-0472">Membrane</keyword>
<feature type="region of interest" description="Disordered" evidence="33">
    <location>
        <begin position="1446"/>
        <end position="1467"/>
    </location>
</feature>
<evidence type="ECO:0000256" key="9">
    <source>
        <dbReference type="ARBA" id="ARBA00022692"/>
    </source>
</evidence>
<keyword evidence="20" id="KW-0115">cAMP biosynthesis</keyword>
<evidence type="ECO:0000256" key="33">
    <source>
        <dbReference type="SAM" id="MobiDB-lite"/>
    </source>
</evidence>
<dbReference type="InterPro" id="IPR036443">
    <property type="entry name" value="Znf_RanBP2_sf"/>
</dbReference>
<dbReference type="FunFam" id="4.10.1060.10:FF:000001">
    <property type="entry name" value="Nuclear pore complex protein Nup153"/>
    <property type="match status" value="2"/>
</dbReference>
<feature type="region of interest" description="Disordered" evidence="33">
    <location>
        <begin position="2235"/>
        <end position="2295"/>
    </location>
</feature>
<feature type="compositionally biased region" description="Polar residues" evidence="33">
    <location>
        <begin position="1498"/>
        <end position="1507"/>
    </location>
</feature>
<evidence type="ECO:0000313" key="37">
    <source>
        <dbReference type="EnsemblMetazoa" id="XP_016840939"/>
    </source>
</evidence>
<dbReference type="EC" id="4.6.1.1" evidence="7"/>
<dbReference type="GO" id="GO:0007189">
    <property type="term" value="P:adenylate cyclase-activating G protein-coupled receptor signaling pathway"/>
    <property type="evidence" value="ECO:0007669"/>
    <property type="project" value="TreeGrafter"/>
</dbReference>
<dbReference type="PROSITE" id="PS50199">
    <property type="entry name" value="ZF_RANBP2_2"/>
    <property type="match status" value="4"/>
</dbReference>
<feature type="region of interest" description="Disordered" evidence="33">
    <location>
        <begin position="1988"/>
        <end position="2007"/>
    </location>
</feature>
<feature type="transmembrane region" description="Helical" evidence="34">
    <location>
        <begin position="658"/>
        <end position="680"/>
    </location>
</feature>
<evidence type="ECO:0000256" key="26">
    <source>
        <dbReference type="ARBA" id="ARBA00023242"/>
    </source>
</evidence>
<keyword evidence="9 34" id="KW-0812">Transmembrane</keyword>
<dbReference type="SMART" id="SM00547">
    <property type="entry name" value="ZnF_RBZ"/>
    <property type="match status" value="4"/>
</dbReference>
<dbReference type="PROSITE" id="PS00452">
    <property type="entry name" value="GUANYLATE_CYCLASE_1"/>
    <property type="match status" value="1"/>
</dbReference>
<evidence type="ECO:0000256" key="27">
    <source>
        <dbReference type="ARBA" id="ARBA00060842"/>
    </source>
</evidence>
<feature type="compositionally biased region" description="Polar residues" evidence="33">
    <location>
        <begin position="1257"/>
        <end position="1267"/>
    </location>
</feature>
<feature type="transmembrane region" description="Helical" evidence="34">
    <location>
        <begin position="68"/>
        <end position="88"/>
    </location>
</feature>
<feature type="compositionally biased region" description="Low complexity" evidence="33">
    <location>
        <begin position="2100"/>
        <end position="2113"/>
    </location>
</feature>